<dbReference type="Pfam" id="PF00582">
    <property type="entry name" value="Usp"/>
    <property type="match status" value="2"/>
</dbReference>
<dbReference type="PANTHER" id="PTHR46268:SF15">
    <property type="entry name" value="UNIVERSAL STRESS PROTEIN HP_0031"/>
    <property type="match status" value="1"/>
</dbReference>
<dbReference type="SUPFAM" id="SSF52402">
    <property type="entry name" value="Adenine nucleotide alpha hydrolases-like"/>
    <property type="match status" value="2"/>
</dbReference>
<keyword evidence="4" id="KW-1185">Reference proteome</keyword>
<feature type="domain" description="UspA" evidence="2">
    <location>
        <begin position="16"/>
        <end position="152"/>
    </location>
</feature>
<dbReference type="AlphaFoldDB" id="K6WXT3"/>
<name>K6WXT3_9MICO</name>
<organism evidence="3 4">
    <name type="scientific">Kineosphaera limosa NBRC 100340</name>
    <dbReference type="NCBI Taxonomy" id="1184609"/>
    <lineage>
        <taxon>Bacteria</taxon>
        <taxon>Bacillati</taxon>
        <taxon>Actinomycetota</taxon>
        <taxon>Actinomycetes</taxon>
        <taxon>Micrococcales</taxon>
        <taxon>Dermatophilaceae</taxon>
        <taxon>Kineosphaera</taxon>
    </lineage>
</organism>
<evidence type="ECO:0000259" key="2">
    <source>
        <dbReference type="Pfam" id="PF00582"/>
    </source>
</evidence>
<dbReference type="Proteomes" id="UP000008366">
    <property type="component" value="Unassembled WGS sequence"/>
</dbReference>
<dbReference type="OrthoDB" id="6174426at2"/>
<evidence type="ECO:0000313" key="3">
    <source>
        <dbReference type="EMBL" id="GAB96892.1"/>
    </source>
</evidence>
<dbReference type="PANTHER" id="PTHR46268">
    <property type="entry name" value="STRESS RESPONSE PROTEIN NHAX"/>
    <property type="match status" value="1"/>
</dbReference>
<dbReference type="InterPro" id="IPR014729">
    <property type="entry name" value="Rossmann-like_a/b/a_fold"/>
</dbReference>
<evidence type="ECO:0000313" key="4">
    <source>
        <dbReference type="Proteomes" id="UP000008366"/>
    </source>
</evidence>
<dbReference type="eggNOG" id="COG0589">
    <property type="taxonomic scope" value="Bacteria"/>
</dbReference>
<accession>K6WXT3</accession>
<dbReference type="EMBL" id="BAHD01000051">
    <property type="protein sequence ID" value="GAB96892.1"/>
    <property type="molecule type" value="Genomic_DNA"/>
</dbReference>
<comment type="caution">
    <text evidence="3">The sequence shown here is derived from an EMBL/GenBank/DDBJ whole genome shotgun (WGS) entry which is preliminary data.</text>
</comment>
<dbReference type="PRINTS" id="PR01438">
    <property type="entry name" value="UNVRSLSTRESS"/>
</dbReference>
<feature type="domain" description="UspA" evidence="2">
    <location>
        <begin position="162"/>
        <end position="300"/>
    </location>
</feature>
<comment type="similarity">
    <text evidence="1">Belongs to the universal stress protein A family.</text>
</comment>
<sequence length="305" mass="32436">MSAEPVPTNDIPDGAVLVSVAGDDLDETCLAWAAAAAQRTGRPLHVVHARDEAALMGPDPAMGGWAVHTIEVPKGDPFLDDTLRQARERWPELEISGSAPFGRREKVLLDASPNAYMSVVGAPKRTGLQRFFLSRPSLAAAMHSACPVVIVPHGVRPEPDGPVVVAVDGSGHSRFALDRAFTVARTRGDQLIVVTTFTLRMEEGVVVTEAGTTASWESAQEHARAVTQEMVEQVRQNYPEVEVEVKVLGGHPSSVITAMSKEAGLIVLGSRGRGGFTGMLLGSTTHEVIETATCPVLVARRNEAA</sequence>
<dbReference type="RefSeq" id="WP_006593424.1">
    <property type="nucleotide sequence ID" value="NZ_BAHD01000051.1"/>
</dbReference>
<gene>
    <name evidence="3" type="ORF">KILIM_051_00350</name>
</gene>
<reference evidence="3 4" key="1">
    <citation type="submission" date="2012-08" db="EMBL/GenBank/DDBJ databases">
        <title>Whole genome shotgun sequence of Kineosphaera limosa NBRC 100340.</title>
        <authorList>
            <person name="Yoshida I."/>
            <person name="Isaki S."/>
            <person name="Hosoyama A."/>
            <person name="Tsuchikane K."/>
            <person name="Katsumata H."/>
            <person name="Ando Y."/>
            <person name="Ohji S."/>
            <person name="Hamada M."/>
            <person name="Tamura T."/>
            <person name="Yamazoe A."/>
            <person name="Yamazaki S."/>
            <person name="Fujita N."/>
        </authorList>
    </citation>
    <scope>NUCLEOTIDE SEQUENCE [LARGE SCALE GENOMIC DNA]</scope>
    <source>
        <strain evidence="3 4">NBRC 100340</strain>
    </source>
</reference>
<proteinExistence type="inferred from homology"/>
<dbReference type="Gene3D" id="3.40.50.620">
    <property type="entry name" value="HUPs"/>
    <property type="match status" value="2"/>
</dbReference>
<dbReference type="InterPro" id="IPR006016">
    <property type="entry name" value="UspA"/>
</dbReference>
<dbReference type="CDD" id="cd00293">
    <property type="entry name" value="USP-like"/>
    <property type="match status" value="1"/>
</dbReference>
<dbReference type="InterPro" id="IPR006015">
    <property type="entry name" value="Universal_stress_UspA"/>
</dbReference>
<protein>
    <submittedName>
        <fullName evidence="3">UspA family protein</fullName>
    </submittedName>
</protein>
<evidence type="ECO:0000256" key="1">
    <source>
        <dbReference type="ARBA" id="ARBA00008791"/>
    </source>
</evidence>